<feature type="domain" description="Carrier" evidence="8">
    <location>
        <begin position="2012"/>
        <end position="2087"/>
    </location>
</feature>
<name>A0A0F7CQM1_9ACTN</name>
<dbReference type="GO" id="GO:0005737">
    <property type="term" value="C:cytoplasm"/>
    <property type="evidence" value="ECO:0007669"/>
    <property type="project" value="TreeGrafter"/>
</dbReference>
<dbReference type="SUPFAM" id="SSF47336">
    <property type="entry name" value="ACP-like"/>
    <property type="match status" value="2"/>
</dbReference>
<evidence type="ECO:0000256" key="1">
    <source>
        <dbReference type="ARBA" id="ARBA00001957"/>
    </source>
</evidence>
<sequence>MIPLSHAQHRLWLIDQVEGPTATYNVPLVLRLRGDLDTAALRTALHDVVGRHESLRTLFPTKGDVPHQRIVPADRVDIALEVTDVAGRPYDEQLAAVDERARTPFTLASELPLRAHLFRGGPDDHTLLVLMHHIVSDGWSLAPLARDLATAYTARTQHTQPDWEPLPVQYADYTLWQRELLGDANDPTSLAAEQLTYWEKTLTGLPEHTPLPHDHPRPTQATYRGATTPITLTPQLHTQLNQLARDNGATLYMVLQAGLATLLTRLGAGTDIPIGSPIAGRTDEGLDNLIGFFVNTLVLRTDTSNDPTFTTLLHRVRDTDLAAYAHQDLPFEKLVEHLNPTRTLTTHPLFQTALVLQNNTPPQLHLPHLTITPTHLPTTTAKFDLTLDLTETPNGIHGTLEYATDLFTHTTAHNLTQWLTRLLTAAARNPGTPISALPLLSPREYEELTTSGPYTAPAHSVPHRFREQVRRTPDATAVVAGDHRLSYAELDARTDALAARLTRHGVTAETPVAVLMDRSAELVVALLAILKAGGCYLPLHPALPPEQRAHLLDETGCRLLLTDPERDEEPNGAAVVLTVTRDEDRAPDTGTPTGELIHPDQLAYLMYTSGSTGRPKGVAVRHRDVVALAHDHRWQNSHERVLLHSPHSFDASTYELWVPLLNGGQVVVAPAGRLEADSFGRLIERHKVTGMWLTAGLFRALADEAPESFRLLSELWTGGDAVSPAAVHRVHRACPGLRIVNGYGPTETTTFAAAHPVARAAEPATTVPIGRPLDGMAAYVLDGRLQPVPPGVPGELYLAGAGLARGYWDRPALTAERFVADPFDTTGSGTRMYRTGDIVRRTTDGHLEYLGRTDDQVKIRGFRIEPGEIETALTSLTGVAQATVTVRHSASGAKRLIGYVVPERGTEPDLPALRTALAAKLPDYMVPAALVPLAALPLTAHGKVDRRALPEPPAAGPAGQSSAVPRSPGEETLCRIVAELLRLDTVGPDDNFFDLGGDSILAIQLASRARRGGLVLSARDVFRYGTAAALAAAAGTVEGPAAEPREAAYGTVPATPIVEWLRETGGPVDGFHQSLLLRTPPGLDRPTLTAALQTVLDRHDMLRARLIPGSTWTFEVPEPGAVPAAGCLERLVTDGEPGRADLDRAAVAAHARLAPAEGAMLRAVWCDAGPAAPGRLLLIAHHLVVDGVSWRIIAEDLIAAAAAHRAGGEPAPPPATTSFRQWSRRLAVAAAEPARVAELPHWRRVLKQPDPPLGARPLDPATDVLGTARSLTTEVSAGIGGALLTEVAAAFHAGPDEVLLTALALAAERWRRERGTARGTGLLLDLEGHGRQDILESADVSRTVGWFTSLHPAHLDPALSGWEHLPEGDPEFGRALKRVKEQLRAVPDKGVGYGLLRHLNPATAAELADGAVPQLCFNYLGRVTGAGGEESSAGWSVDAAFQVPGGDANRDAARPLGHALTVDCLVHDGEEGRPRLTSVWTWPGELLAEAAVRELAGYWSQALEKLVRHTRTPDAGGHSPSDFPLVTVTDRDLEDLEDTHPSLTDVVPLTPLQEGMLFHAQYDAQGPDVYTVQIDLPLRGPLDALALHAAAGALLRRHTALRAAFAATRDGDAVQVVLAEDAVSPAWAEHDLSGLDEEERNAALRRLLDEDRALRFDPARPPLLRFTLIRLAEREWHLVLTNHHMLLDGWSTPLLLQELFTLYAAGGDSGALPRPRPYQDYLGWLAAQDRAAAAEAWSRALSGLEGPTLVAPGADGDAVPADKITAELPADVTARLTARARTAGVTVNTVVRAAWGLLLAGLTGREDIVFGATVSGRPPELPGVESIVGLFINTVPVRVIPDPAEPVSAFLARLQEEQSALLPHHHLGLVDIHRAVDRPTLFDTVLAFENYPFDADALTRRHGGVSFGEIDVRDGAHYPIALLVTPGERLHVRVDYRPGLFTGESVNGLLGVFRRLLDALADPADPTVGDLPAPTAGERRALLPATGPGAAPSGTAARGDDPAEGPSGTGQGPRTLREQALCELFAELLEVPRVGIHDNFFELGGQSLLVAKLVRRIRSSLGLAVDLRTLYETGSVASLSERLDAGGTATTDLDVLLPLREGGTAAPLFCIHPGIGISWSYIGLTRYIDADRPLYALQSRGITEPHARPATMREAARDYAERIRSVQPHGPYHLLGWSFGGVAAHAVAEELQRQGEHVALLALLDAYPAAALPPTTPAMAEESVLTELADRLGLDLAATGQLPPDRDTVLGLLTAHGASWAPDRDTLAAVVDTGVDNTRLITEFTPGVVEGDVLFFTAAHDLDQGRSATASWQPHLTGRLTEHLVACDHLGMTSPAALAVVGERLNDRLRDGSE</sequence>
<evidence type="ECO:0000256" key="2">
    <source>
        <dbReference type="ARBA" id="ARBA00006432"/>
    </source>
</evidence>
<dbReference type="InterPro" id="IPR009081">
    <property type="entry name" value="PP-bd_ACP"/>
</dbReference>
<dbReference type="GO" id="GO:0043041">
    <property type="term" value="P:amino acid activation for nonribosomal peptide biosynthetic process"/>
    <property type="evidence" value="ECO:0007669"/>
    <property type="project" value="TreeGrafter"/>
</dbReference>
<dbReference type="GO" id="GO:0044550">
    <property type="term" value="P:secondary metabolite biosynthetic process"/>
    <property type="evidence" value="ECO:0007669"/>
    <property type="project" value="UniProtKB-ARBA"/>
</dbReference>
<dbReference type="Pfam" id="PF00501">
    <property type="entry name" value="AMP-binding"/>
    <property type="match status" value="1"/>
</dbReference>
<dbReference type="CDD" id="cd19543">
    <property type="entry name" value="DCL_NRPS"/>
    <property type="match status" value="1"/>
</dbReference>
<dbReference type="PANTHER" id="PTHR45527:SF1">
    <property type="entry name" value="FATTY ACID SYNTHASE"/>
    <property type="match status" value="1"/>
</dbReference>
<dbReference type="SMART" id="SM00823">
    <property type="entry name" value="PKS_PP"/>
    <property type="match status" value="2"/>
</dbReference>
<dbReference type="FunFam" id="3.30.559.10:FF:000012">
    <property type="entry name" value="Non-ribosomal peptide synthetase"/>
    <property type="match status" value="1"/>
</dbReference>
<dbReference type="InterPro" id="IPR010060">
    <property type="entry name" value="NRPS_synth"/>
</dbReference>
<dbReference type="KEGG" id="sxi:SXIM_52670"/>
<dbReference type="CDD" id="cd19540">
    <property type="entry name" value="LCL_NRPS-like"/>
    <property type="match status" value="1"/>
</dbReference>
<feature type="region of interest" description="Disordered" evidence="7">
    <location>
        <begin position="1981"/>
        <end position="2014"/>
    </location>
</feature>
<dbReference type="InterPro" id="IPR025110">
    <property type="entry name" value="AMP-bd_C"/>
</dbReference>
<keyword evidence="3" id="KW-0596">Phosphopantetheine</keyword>
<organism evidence="9 10">
    <name type="scientific">Streptomyces xiamenensis</name>
    <dbReference type="NCBI Taxonomy" id="408015"/>
    <lineage>
        <taxon>Bacteria</taxon>
        <taxon>Bacillati</taxon>
        <taxon>Actinomycetota</taxon>
        <taxon>Actinomycetes</taxon>
        <taxon>Kitasatosporales</taxon>
        <taxon>Streptomycetaceae</taxon>
        <taxon>Streptomyces</taxon>
    </lineage>
</organism>
<dbReference type="Gene3D" id="3.30.559.30">
    <property type="entry name" value="Nonribosomal peptide synthetase, condensation domain"/>
    <property type="match status" value="3"/>
</dbReference>
<dbReference type="InterPro" id="IPR006162">
    <property type="entry name" value="Ppantetheine_attach_site"/>
</dbReference>
<dbReference type="CDD" id="cd12117">
    <property type="entry name" value="A_NRPS_Srf_like"/>
    <property type="match status" value="1"/>
</dbReference>
<dbReference type="FunFam" id="3.30.300.30:FF:000010">
    <property type="entry name" value="Enterobactin synthetase component F"/>
    <property type="match status" value="1"/>
</dbReference>
<dbReference type="InterPro" id="IPR045851">
    <property type="entry name" value="AMP-bd_C_sf"/>
</dbReference>
<dbReference type="Gene3D" id="3.30.559.10">
    <property type="entry name" value="Chloramphenicol acetyltransferase-like domain"/>
    <property type="match status" value="3"/>
</dbReference>
<comment type="cofactor">
    <cofactor evidence="1">
        <name>pantetheine 4'-phosphate</name>
        <dbReference type="ChEBI" id="CHEBI:47942"/>
    </cofactor>
</comment>
<dbReference type="InterPro" id="IPR023213">
    <property type="entry name" value="CAT-like_dom_sf"/>
</dbReference>
<dbReference type="Gene3D" id="3.40.50.1820">
    <property type="entry name" value="alpha/beta hydrolase"/>
    <property type="match status" value="1"/>
</dbReference>
<dbReference type="FunFam" id="3.40.50.12780:FF:000012">
    <property type="entry name" value="Non-ribosomal peptide synthetase"/>
    <property type="match status" value="1"/>
</dbReference>
<dbReference type="GO" id="GO:0003824">
    <property type="term" value="F:catalytic activity"/>
    <property type="evidence" value="ECO:0007669"/>
    <property type="project" value="InterPro"/>
</dbReference>
<evidence type="ECO:0000259" key="8">
    <source>
        <dbReference type="PROSITE" id="PS50075"/>
    </source>
</evidence>
<dbReference type="Gene3D" id="3.30.300.30">
    <property type="match status" value="1"/>
</dbReference>
<dbReference type="SMART" id="SM00824">
    <property type="entry name" value="PKS_TE"/>
    <property type="match status" value="1"/>
</dbReference>
<feature type="compositionally biased region" description="Low complexity" evidence="7">
    <location>
        <begin position="956"/>
        <end position="965"/>
    </location>
</feature>
<dbReference type="InterPro" id="IPR000873">
    <property type="entry name" value="AMP-dep_synth/lig_dom"/>
</dbReference>
<protein>
    <submittedName>
        <fullName evidence="9">Peptide synthetase</fullName>
    </submittedName>
</protein>
<dbReference type="EMBL" id="CP009922">
    <property type="protein sequence ID" value="AKG46651.1"/>
    <property type="molecule type" value="Genomic_DNA"/>
</dbReference>
<dbReference type="PANTHER" id="PTHR45527">
    <property type="entry name" value="NONRIBOSOMAL PEPTIDE SYNTHETASE"/>
    <property type="match status" value="1"/>
</dbReference>
<keyword evidence="10" id="KW-1185">Reference proteome</keyword>
<dbReference type="SUPFAM" id="SSF52777">
    <property type="entry name" value="CoA-dependent acyltransferases"/>
    <property type="match status" value="6"/>
</dbReference>
<dbReference type="HOGENOM" id="CLU_000022_2_2_11"/>
<evidence type="ECO:0000313" key="9">
    <source>
        <dbReference type="EMBL" id="AKG46651.1"/>
    </source>
</evidence>
<keyword evidence="6" id="KW-0045">Antibiotic biosynthesis</keyword>
<dbReference type="InterPro" id="IPR020806">
    <property type="entry name" value="PKS_PP-bd"/>
</dbReference>
<dbReference type="SUPFAM" id="SSF53474">
    <property type="entry name" value="alpha/beta-Hydrolases"/>
    <property type="match status" value="1"/>
</dbReference>
<feature type="domain" description="Carrier" evidence="8">
    <location>
        <begin position="964"/>
        <end position="1038"/>
    </location>
</feature>
<dbReference type="InterPro" id="IPR036736">
    <property type="entry name" value="ACP-like_sf"/>
</dbReference>
<dbReference type="PATRIC" id="fig|408015.6.peg.5332"/>
<dbReference type="Pfam" id="PF00975">
    <property type="entry name" value="Thioesterase"/>
    <property type="match status" value="1"/>
</dbReference>
<dbReference type="PROSITE" id="PS00455">
    <property type="entry name" value="AMP_BINDING"/>
    <property type="match status" value="1"/>
</dbReference>
<gene>
    <name evidence="9" type="ORF">SXIM_52670</name>
</gene>
<dbReference type="NCBIfam" id="TIGR01733">
    <property type="entry name" value="AA-adenyl-dom"/>
    <property type="match status" value="1"/>
</dbReference>
<dbReference type="FunFam" id="3.40.50.980:FF:000001">
    <property type="entry name" value="Non-ribosomal peptide synthetase"/>
    <property type="match status" value="1"/>
</dbReference>
<dbReference type="Gene3D" id="2.30.38.10">
    <property type="entry name" value="Luciferase, Domain 3"/>
    <property type="match status" value="1"/>
</dbReference>
<evidence type="ECO:0000256" key="4">
    <source>
        <dbReference type="ARBA" id="ARBA00022553"/>
    </source>
</evidence>
<dbReference type="NCBIfam" id="TIGR01720">
    <property type="entry name" value="NRPS-para261"/>
    <property type="match status" value="1"/>
</dbReference>
<keyword evidence="5" id="KW-0677">Repeat</keyword>
<keyword evidence="4" id="KW-0597">Phosphoprotein</keyword>
<accession>A0A0F7CQM1</accession>
<dbReference type="InterPro" id="IPR020802">
    <property type="entry name" value="TesA-like"/>
</dbReference>
<reference evidence="9" key="1">
    <citation type="submission" date="2019-08" db="EMBL/GenBank/DDBJ databases">
        <title>Complete genome sequence of a mangrove-derived Streptomyces xiamenensis.</title>
        <authorList>
            <person name="Xu J."/>
        </authorList>
    </citation>
    <scope>NUCLEOTIDE SEQUENCE</scope>
    <source>
        <strain evidence="9">318</strain>
    </source>
</reference>
<evidence type="ECO:0000313" key="10">
    <source>
        <dbReference type="Proteomes" id="UP000034034"/>
    </source>
</evidence>
<dbReference type="InterPro" id="IPR020845">
    <property type="entry name" value="AMP-binding_CS"/>
</dbReference>
<dbReference type="PROSITE" id="PS50075">
    <property type="entry name" value="CARRIER"/>
    <property type="match status" value="2"/>
</dbReference>
<dbReference type="Gene3D" id="3.40.50.980">
    <property type="match status" value="2"/>
</dbReference>
<feature type="region of interest" description="Disordered" evidence="7">
    <location>
        <begin position="947"/>
        <end position="968"/>
    </location>
</feature>
<dbReference type="FunFam" id="2.30.38.10:FF:000001">
    <property type="entry name" value="Non-ribosomal peptide synthetase PvdI"/>
    <property type="match status" value="1"/>
</dbReference>
<evidence type="ECO:0000256" key="5">
    <source>
        <dbReference type="ARBA" id="ARBA00022737"/>
    </source>
</evidence>
<evidence type="ECO:0000256" key="3">
    <source>
        <dbReference type="ARBA" id="ARBA00022450"/>
    </source>
</evidence>
<dbReference type="Pfam" id="PF00668">
    <property type="entry name" value="Condensation"/>
    <property type="match status" value="3"/>
</dbReference>
<dbReference type="InterPro" id="IPR001242">
    <property type="entry name" value="Condensation_dom"/>
</dbReference>
<dbReference type="SUPFAM" id="SSF56801">
    <property type="entry name" value="Acetyl-CoA synthetase-like"/>
    <property type="match status" value="1"/>
</dbReference>
<dbReference type="GO" id="GO:0008610">
    <property type="term" value="P:lipid biosynthetic process"/>
    <property type="evidence" value="ECO:0007669"/>
    <property type="project" value="UniProtKB-ARBA"/>
</dbReference>
<dbReference type="RefSeq" id="WP_046725255.1">
    <property type="nucleotide sequence ID" value="NZ_CP009922.3"/>
</dbReference>
<dbReference type="InterPro" id="IPR029058">
    <property type="entry name" value="AB_hydrolase_fold"/>
</dbReference>
<dbReference type="PROSITE" id="PS00012">
    <property type="entry name" value="PHOSPHOPANTETHEINE"/>
    <property type="match status" value="1"/>
</dbReference>
<dbReference type="Pfam" id="PF00550">
    <property type="entry name" value="PP-binding"/>
    <property type="match status" value="2"/>
</dbReference>
<dbReference type="GO" id="GO:0031177">
    <property type="term" value="F:phosphopantetheine binding"/>
    <property type="evidence" value="ECO:0007669"/>
    <property type="project" value="InterPro"/>
</dbReference>
<dbReference type="Pfam" id="PF13193">
    <property type="entry name" value="AMP-binding_C"/>
    <property type="match status" value="1"/>
</dbReference>
<dbReference type="FunFam" id="1.10.1200.10:FF:000005">
    <property type="entry name" value="Nonribosomal peptide synthetase 1"/>
    <property type="match status" value="1"/>
</dbReference>
<evidence type="ECO:0000256" key="7">
    <source>
        <dbReference type="SAM" id="MobiDB-lite"/>
    </source>
</evidence>
<feature type="compositionally biased region" description="Low complexity" evidence="7">
    <location>
        <begin position="1982"/>
        <end position="1997"/>
    </location>
</feature>
<comment type="similarity">
    <text evidence="2">Belongs to the ATP-dependent AMP-binding enzyme family.</text>
</comment>
<dbReference type="Proteomes" id="UP000034034">
    <property type="component" value="Chromosome"/>
</dbReference>
<dbReference type="GO" id="GO:0017000">
    <property type="term" value="P:antibiotic biosynthetic process"/>
    <property type="evidence" value="ECO:0007669"/>
    <property type="project" value="UniProtKB-KW"/>
</dbReference>
<dbReference type="Gene3D" id="1.10.1200.10">
    <property type="entry name" value="ACP-like"/>
    <property type="match status" value="1"/>
</dbReference>
<dbReference type="InterPro" id="IPR001031">
    <property type="entry name" value="Thioesterase"/>
</dbReference>
<dbReference type="STRING" id="408015.SXIM_52670"/>
<evidence type="ECO:0000256" key="6">
    <source>
        <dbReference type="ARBA" id="ARBA00023194"/>
    </source>
</evidence>
<dbReference type="InterPro" id="IPR010071">
    <property type="entry name" value="AA_adenyl_dom"/>
</dbReference>
<proteinExistence type="inferred from homology"/>